<dbReference type="InterPro" id="IPR016186">
    <property type="entry name" value="C-type_lectin-like/link_sf"/>
</dbReference>
<dbReference type="InterPro" id="IPR016187">
    <property type="entry name" value="CTDL_fold"/>
</dbReference>
<name>A0AA36CUR6_9BILA</name>
<accession>A0AA36CUR6</accession>
<organism evidence="3 4">
    <name type="scientific">Mesorhabditis spiculigera</name>
    <dbReference type="NCBI Taxonomy" id="96644"/>
    <lineage>
        <taxon>Eukaryota</taxon>
        <taxon>Metazoa</taxon>
        <taxon>Ecdysozoa</taxon>
        <taxon>Nematoda</taxon>
        <taxon>Chromadorea</taxon>
        <taxon>Rhabditida</taxon>
        <taxon>Rhabditina</taxon>
        <taxon>Rhabditomorpha</taxon>
        <taxon>Rhabditoidea</taxon>
        <taxon>Rhabditidae</taxon>
        <taxon>Mesorhabditinae</taxon>
        <taxon>Mesorhabditis</taxon>
    </lineage>
</organism>
<dbReference type="SMART" id="SM00034">
    <property type="entry name" value="CLECT"/>
    <property type="match status" value="1"/>
</dbReference>
<feature type="chain" id="PRO_5041453782" description="C-type lectin domain-containing protein" evidence="1">
    <location>
        <begin position="17"/>
        <end position="212"/>
    </location>
</feature>
<dbReference type="Gene3D" id="3.10.100.10">
    <property type="entry name" value="Mannose-Binding Protein A, subunit A"/>
    <property type="match status" value="1"/>
</dbReference>
<dbReference type="Pfam" id="PF00059">
    <property type="entry name" value="Lectin_C"/>
    <property type="match status" value="1"/>
</dbReference>
<dbReference type="AlphaFoldDB" id="A0AA36CUR6"/>
<feature type="domain" description="C-type lectin" evidence="2">
    <location>
        <begin position="64"/>
        <end position="193"/>
    </location>
</feature>
<sequence length="212" mass="23762">MFALVVLASVVCSGLAGPAVPAKILYEVDWKNNDDSAIKALHRSNGILSSCPENWLYARELESCYLKIGNVNFEQAQEECHQYGATLASIHSEAENQLIYDLAKENGTRYSDHQAMLTGAVKVNGKWTWLDGTPFNFVAWAQGEPNNWQWPESQYDAKMPERFENCVAIYFSEGYMSENGPVVGRWNDNICDEPFTAAICKMAAPQTFDKSQ</sequence>
<keyword evidence="4" id="KW-1185">Reference proteome</keyword>
<keyword evidence="1" id="KW-0732">Signal</keyword>
<gene>
    <name evidence="3" type="ORF">MSPICULIGERA_LOCUS14035</name>
</gene>
<comment type="caution">
    <text evidence="3">The sequence shown here is derived from an EMBL/GenBank/DDBJ whole genome shotgun (WGS) entry which is preliminary data.</text>
</comment>
<dbReference type="InterPro" id="IPR001304">
    <property type="entry name" value="C-type_lectin-like"/>
</dbReference>
<dbReference type="PANTHER" id="PTHR22803">
    <property type="entry name" value="MANNOSE, PHOSPHOLIPASE, LECTIN RECEPTOR RELATED"/>
    <property type="match status" value="1"/>
</dbReference>
<dbReference type="InterPro" id="IPR050111">
    <property type="entry name" value="C-type_lectin/snaclec_domain"/>
</dbReference>
<feature type="non-terminal residue" evidence="3">
    <location>
        <position position="1"/>
    </location>
</feature>
<proteinExistence type="predicted"/>
<dbReference type="Proteomes" id="UP001177023">
    <property type="component" value="Unassembled WGS sequence"/>
</dbReference>
<dbReference type="EMBL" id="CATQJA010002640">
    <property type="protein sequence ID" value="CAJ0575728.1"/>
    <property type="molecule type" value="Genomic_DNA"/>
</dbReference>
<dbReference type="SUPFAM" id="SSF56436">
    <property type="entry name" value="C-type lectin-like"/>
    <property type="match status" value="1"/>
</dbReference>
<dbReference type="PROSITE" id="PS50041">
    <property type="entry name" value="C_TYPE_LECTIN_2"/>
    <property type="match status" value="1"/>
</dbReference>
<evidence type="ECO:0000313" key="4">
    <source>
        <dbReference type="Proteomes" id="UP001177023"/>
    </source>
</evidence>
<evidence type="ECO:0000256" key="1">
    <source>
        <dbReference type="SAM" id="SignalP"/>
    </source>
</evidence>
<dbReference type="CDD" id="cd00037">
    <property type="entry name" value="CLECT"/>
    <property type="match status" value="1"/>
</dbReference>
<evidence type="ECO:0000313" key="3">
    <source>
        <dbReference type="EMBL" id="CAJ0575728.1"/>
    </source>
</evidence>
<protein>
    <recommendedName>
        <fullName evidence="2">C-type lectin domain-containing protein</fullName>
    </recommendedName>
</protein>
<evidence type="ECO:0000259" key="2">
    <source>
        <dbReference type="PROSITE" id="PS50041"/>
    </source>
</evidence>
<feature type="signal peptide" evidence="1">
    <location>
        <begin position="1"/>
        <end position="16"/>
    </location>
</feature>
<reference evidence="3" key="1">
    <citation type="submission" date="2023-06" db="EMBL/GenBank/DDBJ databases">
        <authorList>
            <person name="Delattre M."/>
        </authorList>
    </citation>
    <scope>NUCLEOTIDE SEQUENCE</scope>
    <source>
        <strain evidence="3">AF72</strain>
    </source>
</reference>